<sequence length="64" mass="6887">MPKAANPTGTTPAQRRAIAKYQSNSVRWTASAKIGSQKEHLLSLAKQDKVFVADFWVGGVGSDL</sequence>
<dbReference type="EMBL" id="MUYU01000002">
    <property type="protein sequence ID" value="OOS26302.1"/>
    <property type="molecule type" value="Genomic_DNA"/>
</dbReference>
<organism evidence="1 2">
    <name type="scientific">Moraxella pluranimalium</name>
    <dbReference type="NCBI Taxonomy" id="470453"/>
    <lineage>
        <taxon>Bacteria</taxon>
        <taxon>Pseudomonadati</taxon>
        <taxon>Pseudomonadota</taxon>
        <taxon>Gammaproteobacteria</taxon>
        <taxon>Moraxellales</taxon>
        <taxon>Moraxellaceae</taxon>
        <taxon>Moraxella</taxon>
    </lineage>
</organism>
<comment type="caution">
    <text evidence="1">The sequence shown here is derived from an EMBL/GenBank/DDBJ whole genome shotgun (WGS) entry which is preliminary data.</text>
</comment>
<accession>A0A1T0CVF4</accession>
<dbReference type="Proteomes" id="UP000189800">
    <property type="component" value="Unassembled WGS sequence"/>
</dbReference>
<gene>
    <name evidence="1" type="ORF">B0680_00520</name>
</gene>
<proteinExistence type="predicted"/>
<dbReference type="AlphaFoldDB" id="A0A1T0CVF4"/>
<evidence type="ECO:0000313" key="1">
    <source>
        <dbReference type="EMBL" id="OOS26302.1"/>
    </source>
</evidence>
<dbReference type="STRING" id="470453.B0680_00520"/>
<name>A0A1T0CVF4_9GAMM</name>
<dbReference type="RefSeq" id="WP_078253101.1">
    <property type="nucleotide sequence ID" value="NZ_MUYU01000002.1"/>
</dbReference>
<keyword evidence="2" id="KW-1185">Reference proteome</keyword>
<reference evidence="1 2" key="1">
    <citation type="submission" date="2017-02" db="EMBL/GenBank/DDBJ databases">
        <title>Draft genome sequence of Moraxella pluranimalium CCUG 54913T type strain.</title>
        <authorList>
            <person name="Salva-Serra F."/>
            <person name="Engstrom-Jakobsson H."/>
            <person name="Thorell K."/>
            <person name="Jaen-Luchoro D."/>
            <person name="Gonzales-Siles L."/>
            <person name="Karlsson R."/>
            <person name="Yazdan S."/>
            <person name="Boulund F."/>
            <person name="Johnning A."/>
            <person name="Engstrand L."/>
            <person name="Kristiansson E."/>
            <person name="Moore E."/>
        </authorList>
    </citation>
    <scope>NUCLEOTIDE SEQUENCE [LARGE SCALE GENOMIC DNA]</scope>
    <source>
        <strain evidence="1 2">CCUG 54913</strain>
    </source>
</reference>
<protein>
    <submittedName>
        <fullName evidence="1">Uncharacterized protein</fullName>
    </submittedName>
</protein>
<evidence type="ECO:0000313" key="2">
    <source>
        <dbReference type="Proteomes" id="UP000189800"/>
    </source>
</evidence>